<dbReference type="PANTHER" id="PTHR33112">
    <property type="entry name" value="DOMAIN PROTEIN, PUTATIVE-RELATED"/>
    <property type="match status" value="1"/>
</dbReference>
<dbReference type="Pfam" id="PF06985">
    <property type="entry name" value="HET"/>
    <property type="match status" value="1"/>
</dbReference>
<gene>
    <name evidence="2" type="ORF">B0T24DRAFT_667801</name>
</gene>
<dbReference type="PANTHER" id="PTHR33112:SF1">
    <property type="entry name" value="HETEROKARYON INCOMPATIBILITY DOMAIN-CONTAINING PROTEIN"/>
    <property type="match status" value="1"/>
</dbReference>
<organism evidence="2 3">
    <name type="scientific">Lasiosphaeria ovina</name>
    <dbReference type="NCBI Taxonomy" id="92902"/>
    <lineage>
        <taxon>Eukaryota</taxon>
        <taxon>Fungi</taxon>
        <taxon>Dikarya</taxon>
        <taxon>Ascomycota</taxon>
        <taxon>Pezizomycotina</taxon>
        <taxon>Sordariomycetes</taxon>
        <taxon>Sordariomycetidae</taxon>
        <taxon>Sordariales</taxon>
        <taxon>Lasiosphaeriaceae</taxon>
        <taxon>Lasiosphaeria</taxon>
    </lineage>
</organism>
<proteinExistence type="predicted"/>
<evidence type="ECO:0000259" key="1">
    <source>
        <dbReference type="Pfam" id="PF06985"/>
    </source>
</evidence>
<dbReference type="AlphaFoldDB" id="A0AAE0K6P5"/>
<protein>
    <submittedName>
        <fullName evidence="2">Heterokaryon incompatibility protein-domain-containing protein</fullName>
    </submittedName>
</protein>
<sequence length="530" mass="59342">MPEAVAINCSCSDANKPRPPVTNCTPPPASKNDLCVQCASLDFAVNVLSGQRSGQQLRLRGSRASSCPLCRFLATVVCSKYPLVDPDDDIFVFFGTMRVKDVAFDQLFNRNSEGRKVLDKFYAIALTKALYDNGKQEFCILPAVKVLEDSGLPALGGRQIHPGSIDFNILNGWLDYCKNHHGETCGPFPGYPQRLPNLRVIDCETRAIVTAPEGCRFVALSYVWGSQGAKDAGRRSLLPDHVPRTIGDALQGTLRLGLRYLWVDQYCIDQSDEADLEQQISVMDMAYNLATVTIIAAAGDDASFGGFSNQFKAGFDYHIKVMTTRDLTFGKDVIKAMQGIFRAFSTMPSPIRHIWGIPVDRYDSENSCWPPNRSPLMQLPGKKDLFAEYYDSVFSRGLCWYTDQPSRRREGFPSWSWAGWTGALRDVYLWGFPSRFGDSEVKVWLLMEDGDCERLDEQVVSSANWQGALAIPYQPIVRIEAWTVRVRLRYIAGGLPDTKTHFQNNHHSPTYFVCAQIASRKPPSSYGTHY</sequence>
<keyword evidence="3" id="KW-1185">Reference proteome</keyword>
<reference evidence="2" key="2">
    <citation type="submission" date="2023-06" db="EMBL/GenBank/DDBJ databases">
        <authorList>
            <consortium name="Lawrence Berkeley National Laboratory"/>
            <person name="Haridas S."/>
            <person name="Hensen N."/>
            <person name="Bonometti L."/>
            <person name="Westerberg I."/>
            <person name="Brannstrom I.O."/>
            <person name="Guillou S."/>
            <person name="Cros-Aarteil S."/>
            <person name="Calhoun S."/>
            <person name="Kuo A."/>
            <person name="Mondo S."/>
            <person name="Pangilinan J."/>
            <person name="Riley R."/>
            <person name="Labutti K."/>
            <person name="Andreopoulos B."/>
            <person name="Lipzen A."/>
            <person name="Chen C."/>
            <person name="Yanf M."/>
            <person name="Daum C."/>
            <person name="Ng V."/>
            <person name="Clum A."/>
            <person name="Steindorff A."/>
            <person name="Ohm R."/>
            <person name="Martin F."/>
            <person name="Silar P."/>
            <person name="Natvig D."/>
            <person name="Lalanne C."/>
            <person name="Gautier V."/>
            <person name="Ament-Velasquez S.L."/>
            <person name="Kruys A."/>
            <person name="Hutchinson M.I."/>
            <person name="Powell A.J."/>
            <person name="Barry K."/>
            <person name="Miller A.N."/>
            <person name="Grigoriev I.V."/>
            <person name="Debuchy R."/>
            <person name="Gladieux P."/>
            <person name="Thoren M.H."/>
            <person name="Johannesson H."/>
        </authorList>
    </citation>
    <scope>NUCLEOTIDE SEQUENCE</scope>
    <source>
        <strain evidence="2">CBS 958.72</strain>
    </source>
</reference>
<reference evidence="2" key="1">
    <citation type="journal article" date="2023" name="Mol. Phylogenet. Evol.">
        <title>Genome-scale phylogeny and comparative genomics of the fungal order Sordariales.</title>
        <authorList>
            <person name="Hensen N."/>
            <person name="Bonometti L."/>
            <person name="Westerberg I."/>
            <person name="Brannstrom I.O."/>
            <person name="Guillou S."/>
            <person name="Cros-Aarteil S."/>
            <person name="Calhoun S."/>
            <person name="Haridas S."/>
            <person name="Kuo A."/>
            <person name="Mondo S."/>
            <person name="Pangilinan J."/>
            <person name="Riley R."/>
            <person name="LaButti K."/>
            <person name="Andreopoulos B."/>
            <person name="Lipzen A."/>
            <person name="Chen C."/>
            <person name="Yan M."/>
            <person name="Daum C."/>
            <person name="Ng V."/>
            <person name="Clum A."/>
            <person name="Steindorff A."/>
            <person name="Ohm R.A."/>
            <person name="Martin F."/>
            <person name="Silar P."/>
            <person name="Natvig D.O."/>
            <person name="Lalanne C."/>
            <person name="Gautier V."/>
            <person name="Ament-Velasquez S.L."/>
            <person name="Kruys A."/>
            <person name="Hutchinson M.I."/>
            <person name="Powell A.J."/>
            <person name="Barry K."/>
            <person name="Miller A.N."/>
            <person name="Grigoriev I.V."/>
            <person name="Debuchy R."/>
            <person name="Gladieux P."/>
            <person name="Hiltunen Thoren M."/>
            <person name="Johannesson H."/>
        </authorList>
    </citation>
    <scope>NUCLEOTIDE SEQUENCE</scope>
    <source>
        <strain evidence="2">CBS 958.72</strain>
    </source>
</reference>
<feature type="domain" description="Heterokaryon incompatibility" evidence="1">
    <location>
        <begin position="217"/>
        <end position="305"/>
    </location>
</feature>
<name>A0AAE0K6P5_9PEZI</name>
<comment type="caution">
    <text evidence="2">The sequence shown here is derived from an EMBL/GenBank/DDBJ whole genome shotgun (WGS) entry which is preliminary data.</text>
</comment>
<dbReference type="Proteomes" id="UP001287356">
    <property type="component" value="Unassembled WGS sequence"/>
</dbReference>
<dbReference type="InterPro" id="IPR010730">
    <property type="entry name" value="HET"/>
</dbReference>
<evidence type="ECO:0000313" key="2">
    <source>
        <dbReference type="EMBL" id="KAK3371063.1"/>
    </source>
</evidence>
<accession>A0AAE0K6P5</accession>
<evidence type="ECO:0000313" key="3">
    <source>
        <dbReference type="Proteomes" id="UP001287356"/>
    </source>
</evidence>
<dbReference type="EMBL" id="JAULSN010000005">
    <property type="protein sequence ID" value="KAK3371063.1"/>
    <property type="molecule type" value="Genomic_DNA"/>
</dbReference>